<dbReference type="AlphaFoldDB" id="A0A3A8EJB2"/>
<dbReference type="RefSeq" id="WP_120369877.1">
    <property type="nucleotide sequence ID" value="NZ_BKYM01000001.1"/>
</dbReference>
<feature type="compositionally biased region" description="Polar residues" evidence="1">
    <location>
        <begin position="180"/>
        <end position="193"/>
    </location>
</feature>
<name>A0A3A8EJB2_9GAMM</name>
<keyword evidence="4" id="KW-1185">Reference proteome</keyword>
<dbReference type="EMBL" id="RAXU01000007">
    <property type="protein sequence ID" value="RKG34218.1"/>
    <property type="molecule type" value="Genomic_DNA"/>
</dbReference>
<sequence>MKSLTLSVALASLLLLAGCATTPQKPRTFNQLGHFETYPLNNQIYRISFKADPDMSYGTAEEITLVKAAQTTIQNGFRYFKVMDDPSNQTQKPPRQAVVYSSPNYYPYGYYRRYPGFWPDPFYDSPRVVNIDPVEVSYSIECYKDQKTASQDAFDATLILQSLGKKYGLSPSGEVLLPQPVNTQPTGSSNNKN</sequence>
<evidence type="ECO:0008006" key="5">
    <source>
        <dbReference type="Google" id="ProtNLM"/>
    </source>
</evidence>
<evidence type="ECO:0000256" key="1">
    <source>
        <dbReference type="SAM" id="MobiDB-lite"/>
    </source>
</evidence>
<accession>A0A3A8EJB2</accession>
<dbReference type="OrthoDB" id="6712352at2"/>
<dbReference type="PROSITE" id="PS51257">
    <property type="entry name" value="PROKAR_LIPOPROTEIN"/>
    <property type="match status" value="1"/>
</dbReference>
<evidence type="ECO:0000313" key="3">
    <source>
        <dbReference type="EMBL" id="RKG34218.1"/>
    </source>
</evidence>
<feature type="region of interest" description="Disordered" evidence="1">
    <location>
        <begin position="174"/>
        <end position="193"/>
    </location>
</feature>
<feature type="chain" id="PRO_5017212150" description="DUF4136 domain-containing protein" evidence="2">
    <location>
        <begin position="18"/>
        <end position="193"/>
    </location>
</feature>
<evidence type="ECO:0000313" key="4">
    <source>
        <dbReference type="Proteomes" id="UP000269001"/>
    </source>
</evidence>
<evidence type="ECO:0000256" key="2">
    <source>
        <dbReference type="SAM" id="SignalP"/>
    </source>
</evidence>
<comment type="caution">
    <text evidence="3">The sequence shown here is derived from an EMBL/GenBank/DDBJ whole genome shotgun (WGS) entry which is preliminary data.</text>
</comment>
<reference evidence="3 4" key="1">
    <citation type="submission" date="2018-09" db="EMBL/GenBank/DDBJ databases">
        <title>The draft genome of Acinetobacter spp. strains.</title>
        <authorList>
            <person name="Qin J."/>
            <person name="Feng Y."/>
            <person name="Zong Z."/>
        </authorList>
    </citation>
    <scope>NUCLEOTIDE SEQUENCE [LARGE SCALE GENOMIC DNA]</scope>
    <source>
        <strain evidence="3 4">WCHAc060096</strain>
    </source>
</reference>
<organism evidence="3 4">
    <name type="scientific">Acinetobacter guerrae</name>
    <dbReference type="NCBI Taxonomy" id="1843371"/>
    <lineage>
        <taxon>Bacteria</taxon>
        <taxon>Pseudomonadati</taxon>
        <taxon>Pseudomonadota</taxon>
        <taxon>Gammaproteobacteria</taxon>
        <taxon>Moraxellales</taxon>
        <taxon>Moraxellaceae</taxon>
        <taxon>Acinetobacter</taxon>
    </lineage>
</organism>
<dbReference type="NCBIfam" id="NF047637">
    <property type="entry name" value="lipo_CC0125"/>
    <property type="match status" value="1"/>
</dbReference>
<feature type="signal peptide" evidence="2">
    <location>
        <begin position="1"/>
        <end position="17"/>
    </location>
</feature>
<gene>
    <name evidence="3" type="ORF">D7V21_07410</name>
</gene>
<dbReference type="Proteomes" id="UP000269001">
    <property type="component" value="Unassembled WGS sequence"/>
</dbReference>
<keyword evidence="2" id="KW-0732">Signal</keyword>
<proteinExistence type="predicted"/>
<protein>
    <recommendedName>
        <fullName evidence="5">DUF4136 domain-containing protein</fullName>
    </recommendedName>
</protein>